<gene>
    <name evidence="2" type="ORF">SAMN05444003_1954</name>
</gene>
<dbReference type="Gene3D" id="3.30.70.790">
    <property type="entry name" value="UreE, C-terminal domain"/>
    <property type="match status" value="1"/>
</dbReference>
<proteinExistence type="predicted"/>
<accession>A0A1M5Q0T1</accession>
<evidence type="ECO:0000313" key="3">
    <source>
        <dbReference type="Proteomes" id="UP000184074"/>
    </source>
</evidence>
<dbReference type="STRING" id="1508389.SAMN05444003_1954"/>
<dbReference type="Pfam" id="PF09413">
    <property type="entry name" value="DUF2007"/>
    <property type="match status" value="1"/>
</dbReference>
<dbReference type="EMBL" id="FQXB01000002">
    <property type="protein sequence ID" value="SHH07319.1"/>
    <property type="molecule type" value="Genomic_DNA"/>
</dbReference>
<dbReference type="AlphaFoldDB" id="A0A1M5Q0T1"/>
<organism evidence="2 3">
    <name type="scientific">Cognatiyoonia sediminum</name>
    <dbReference type="NCBI Taxonomy" id="1508389"/>
    <lineage>
        <taxon>Bacteria</taxon>
        <taxon>Pseudomonadati</taxon>
        <taxon>Pseudomonadota</taxon>
        <taxon>Alphaproteobacteria</taxon>
        <taxon>Rhodobacterales</taxon>
        <taxon>Paracoccaceae</taxon>
        <taxon>Cognatiyoonia</taxon>
    </lineage>
</organism>
<dbReference type="InterPro" id="IPR011322">
    <property type="entry name" value="N-reg_PII-like_a/b"/>
</dbReference>
<dbReference type="Proteomes" id="UP000184074">
    <property type="component" value="Unassembled WGS sequence"/>
</dbReference>
<sequence>MDKDRSRSYVGVMKELLRTNDPTVIAFATALLDGEGIACFAFDVNMSVLEGSIGIMPRRLMVADRDLFMAEAIMRDAEIDLGRV</sequence>
<keyword evidence="3" id="KW-1185">Reference proteome</keyword>
<name>A0A1M5Q0T1_9RHOB</name>
<dbReference type="SUPFAM" id="SSF54913">
    <property type="entry name" value="GlnB-like"/>
    <property type="match status" value="1"/>
</dbReference>
<evidence type="ECO:0000313" key="2">
    <source>
        <dbReference type="EMBL" id="SHH07319.1"/>
    </source>
</evidence>
<reference evidence="2 3" key="1">
    <citation type="submission" date="2016-11" db="EMBL/GenBank/DDBJ databases">
        <authorList>
            <person name="Jaros S."/>
            <person name="Januszkiewicz K."/>
            <person name="Wedrychowicz H."/>
        </authorList>
    </citation>
    <scope>NUCLEOTIDE SEQUENCE [LARGE SCALE GENOMIC DNA]</scope>
    <source>
        <strain evidence="2 3">DSM 28715</strain>
    </source>
</reference>
<evidence type="ECO:0000259" key="1">
    <source>
        <dbReference type="Pfam" id="PF09413"/>
    </source>
</evidence>
<protein>
    <submittedName>
        <fullName evidence="2">Putative signal transducing protein</fullName>
    </submittedName>
</protein>
<dbReference type="InterPro" id="IPR018551">
    <property type="entry name" value="DUF2007"/>
</dbReference>
<feature type="domain" description="DUF2007" evidence="1">
    <location>
        <begin position="13"/>
        <end position="78"/>
    </location>
</feature>